<feature type="region of interest" description="Disordered" evidence="1">
    <location>
        <begin position="179"/>
        <end position="231"/>
    </location>
</feature>
<dbReference type="SUPFAM" id="SSF47090">
    <property type="entry name" value="PGBD-like"/>
    <property type="match status" value="1"/>
</dbReference>
<dbReference type="EMBL" id="JAEQNC010000007">
    <property type="protein sequence ID" value="MBL0373160.1"/>
    <property type="molecule type" value="Genomic_DNA"/>
</dbReference>
<keyword evidence="2" id="KW-0732">Signal</keyword>
<evidence type="ECO:0000259" key="3">
    <source>
        <dbReference type="Pfam" id="PF01471"/>
    </source>
</evidence>
<evidence type="ECO:0000313" key="4">
    <source>
        <dbReference type="EMBL" id="MBL0373160.1"/>
    </source>
</evidence>
<dbReference type="Gene3D" id="1.10.101.10">
    <property type="entry name" value="PGBD-like superfamily/PGBD"/>
    <property type="match status" value="1"/>
</dbReference>
<dbReference type="InterPro" id="IPR036365">
    <property type="entry name" value="PGBD-like_sf"/>
</dbReference>
<sequence>MKLSRHFNTLMASAVSLSLAASPLGVTASYAQTVRAAEAPGDTGWQKEFQMWRAASKAGTAADYEAYIKAYPSGKFASVAQKRIDDLNGVKSAGVEQSDATATQSVEAGDAEAEKIRDLEMWRQVSKTGTKADYEKYLKAFPKGKFAKVAKTRIDTMIAKAEAPEVKPQVADAQQDVVEDDAADQQATSVQPDDTDAQMADQAGPSDDAAAQAADAAQAGNVQQAGKAQTPAAGNWEQEYALWKAASDGNTVKEYEAYLGMYPNGKFSAIAQARIVQLAAAEQPVADVAEGDEQPADQNQRLNQVAEQPEDQNRMDQAQSEPVDQNQAAQDQSDQMDEPTEGQQMAANQSDAQGQDDMGQNTQARDNIQFTEGTPEAEEQLLDREQRHEIQGRLTSLGYDTFGSDGSFGPNTRTAISNWQQENGAPVSGYLSDDQVAQIRKLSEVAYAEWLSAQPRVVEQPVVVRPRREKVVVVEERDPALDAAIAVGVLGAVVGAHKFGKFKVGKVRPGKVKVIGKFNFGKVKNVNCRKKRRC</sequence>
<evidence type="ECO:0000256" key="2">
    <source>
        <dbReference type="SAM" id="SignalP"/>
    </source>
</evidence>
<feature type="chain" id="PRO_5038110402" evidence="2">
    <location>
        <begin position="21"/>
        <end position="534"/>
    </location>
</feature>
<reference evidence="4" key="1">
    <citation type="submission" date="2021-01" db="EMBL/GenBank/DDBJ databases">
        <title>Rhizobium sp. strain KVB221 16S ribosomal RNA gene Genome sequencing and assembly.</title>
        <authorList>
            <person name="Kang M."/>
        </authorList>
    </citation>
    <scope>NUCLEOTIDE SEQUENCE</scope>
    <source>
        <strain evidence="4">KVB221</strain>
    </source>
</reference>
<dbReference type="RefSeq" id="WP_201659166.1">
    <property type="nucleotide sequence ID" value="NZ_JAEQNC010000007.1"/>
</dbReference>
<feature type="compositionally biased region" description="Polar residues" evidence="1">
    <location>
        <begin position="341"/>
        <end position="360"/>
    </location>
</feature>
<feature type="region of interest" description="Disordered" evidence="1">
    <location>
        <begin position="306"/>
        <end position="360"/>
    </location>
</feature>
<feature type="signal peptide" evidence="2">
    <location>
        <begin position="1"/>
        <end position="20"/>
    </location>
</feature>
<name>A0A937CLG4_9HYPH</name>
<dbReference type="Proteomes" id="UP000633219">
    <property type="component" value="Unassembled WGS sequence"/>
</dbReference>
<comment type="caution">
    <text evidence="4">The sequence shown here is derived from an EMBL/GenBank/DDBJ whole genome shotgun (WGS) entry which is preliminary data.</text>
</comment>
<keyword evidence="5" id="KW-1185">Reference proteome</keyword>
<dbReference type="Pfam" id="PF01471">
    <property type="entry name" value="PG_binding_1"/>
    <property type="match status" value="1"/>
</dbReference>
<evidence type="ECO:0000313" key="5">
    <source>
        <dbReference type="Proteomes" id="UP000633219"/>
    </source>
</evidence>
<dbReference type="AlphaFoldDB" id="A0A937CLG4"/>
<dbReference type="InterPro" id="IPR036366">
    <property type="entry name" value="PGBDSf"/>
</dbReference>
<dbReference type="InterPro" id="IPR002477">
    <property type="entry name" value="Peptidoglycan-bd-like"/>
</dbReference>
<protein>
    <submittedName>
        <fullName evidence="4">Peptidoglycan-binding protein</fullName>
    </submittedName>
</protein>
<feature type="compositionally biased region" description="Low complexity" evidence="1">
    <location>
        <begin position="324"/>
        <end position="333"/>
    </location>
</feature>
<accession>A0A937CLG4</accession>
<feature type="domain" description="Peptidoglycan binding-like" evidence="3">
    <location>
        <begin position="384"/>
        <end position="437"/>
    </location>
</feature>
<feature type="compositionally biased region" description="Low complexity" evidence="1">
    <location>
        <begin position="200"/>
        <end position="229"/>
    </location>
</feature>
<gene>
    <name evidence="4" type="ORF">JJB09_14080</name>
</gene>
<proteinExistence type="predicted"/>
<evidence type="ECO:0000256" key="1">
    <source>
        <dbReference type="SAM" id="MobiDB-lite"/>
    </source>
</evidence>
<organism evidence="4 5">
    <name type="scientific">Rhizobium setariae</name>
    <dbReference type="NCBI Taxonomy" id="2801340"/>
    <lineage>
        <taxon>Bacteria</taxon>
        <taxon>Pseudomonadati</taxon>
        <taxon>Pseudomonadota</taxon>
        <taxon>Alphaproteobacteria</taxon>
        <taxon>Hyphomicrobiales</taxon>
        <taxon>Rhizobiaceae</taxon>
        <taxon>Rhizobium/Agrobacterium group</taxon>
        <taxon>Rhizobium</taxon>
    </lineage>
</organism>